<keyword evidence="2" id="KW-0238">DNA-binding</keyword>
<evidence type="ECO:0000313" key="5">
    <source>
        <dbReference type="EMBL" id="MDY0882252.1"/>
    </source>
</evidence>
<dbReference type="Pfam" id="PF00392">
    <property type="entry name" value="GntR"/>
    <property type="match status" value="1"/>
</dbReference>
<proteinExistence type="predicted"/>
<dbReference type="Pfam" id="PF07729">
    <property type="entry name" value="FCD"/>
    <property type="match status" value="1"/>
</dbReference>
<evidence type="ECO:0000259" key="4">
    <source>
        <dbReference type="PROSITE" id="PS50949"/>
    </source>
</evidence>
<dbReference type="InterPro" id="IPR008920">
    <property type="entry name" value="TF_FadR/GntR_C"/>
</dbReference>
<dbReference type="SUPFAM" id="SSF46785">
    <property type="entry name" value="Winged helix' DNA-binding domain"/>
    <property type="match status" value="1"/>
</dbReference>
<protein>
    <submittedName>
        <fullName evidence="5">FadR/GntR family transcriptional regulator</fullName>
    </submittedName>
</protein>
<dbReference type="SMART" id="SM00895">
    <property type="entry name" value="FCD"/>
    <property type="match status" value="1"/>
</dbReference>
<dbReference type="InterPro" id="IPR036388">
    <property type="entry name" value="WH-like_DNA-bd_sf"/>
</dbReference>
<evidence type="ECO:0000256" key="1">
    <source>
        <dbReference type="ARBA" id="ARBA00023015"/>
    </source>
</evidence>
<dbReference type="SUPFAM" id="SSF48008">
    <property type="entry name" value="GntR ligand-binding domain-like"/>
    <property type="match status" value="1"/>
</dbReference>
<feature type="domain" description="HTH gntR-type" evidence="4">
    <location>
        <begin position="9"/>
        <end position="77"/>
    </location>
</feature>
<dbReference type="PRINTS" id="PR00035">
    <property type="entry name" value="HTHGNTR"/>
</dbReference>
<organism evidence="5 6">
    <name type="scientific">Dongia soli</name>
    <dbReference type="NCBI Taxonomy" id="600628"/>
    <lineage>
        <taxon>Bacteria</taxon>
        <taxon>Pseudomonadati</taxon>
        <taxon>Pseudomonadota</taxon>
        <taxon>Alphaproteobacteria</taxon>
        <taxon>Rhodospirillales</taxon>
        <taxon>Dongiaceae</taxon>
        <taxon>Dongia</taxon>
    </lineage>
</organism>
<evidence type="ECO:0000256" key="2">
    <source>
        <dbReference type="ARBA" id="ARBA00023125"/>
    </source>
</evidence>
<dbReference type="PANTHER" id="PTHR43537:SF47">
    <property type="entry name" value="REGULATORY PROTEIN GNTR HTH"/>
    <property type="match status" value="1"/>
</dbReference>
<dbReference type="SMART" id="SM00345">
    <property type="entry name" value="HTH_GNTR"/>
    <property type="match status" value="1"/>
</dbReference>
<dbReference type="Gene3D" id="1.20.120.530">
    <property type="entry name" value="GntR ligand-binding domain-like"/>
    <property type="match status" value="1"/>
</dbReference>
<keyword evidence="3" id="KW-0804">Transcription</keyword>
<name>A0ABU5E7G0_9PROT</name>
<sequence>MALSAATRSSLVDHATASLRAEIASGRWAIGDRIPPEAKLSDMLQVSRGTLREAVRVLSAAGLLEVRQGDGTYVRNQQDQSELLRRLNHADLHHHFEVRCMLEVQAAGLAAQRHTASDLIRLQQLLAARNDRLSDDNTASVDAFVARDYAFHEAVIVAAHNPALLELYRLFSDTIRRHMPATVGNAHLPEPDDAAHRAIVTAIAARNPLAAEAAARNIIAPILTALENLLATPAGGAAFDQT</sequence>
<reference evidence="5 6" key="1">
    <citation type="journal article" date="2016" name="Antonie Van Leeuwenhoek">
        <title>Dongia soli sp. nov., isolated from soil from Dokdo, Korea.</title>
        <authorList>
            <person name="Kim D.U."/>
            <person name="Lee H."/>
            <person name="Kim H."/>
            <person name="Kim S.G."/>
            <person name="Ka J.O."/>
        </authorList>
    </citation>
    <scope>NUCLEOTIDE SEQUENCE [LARGE SCALE GENOMIC DNA]</scope>
    <source>
        <strain evidence="5 6">D78</strain>
    </source>
</reference>
<evidence type="ECO:0000256" key="3">
    <source>
        <dbReference type="ARBA" id="ARBA00023163"/>
    </source>
</evidence>
<dbReference type="EMBL" id="JAXCLW010000001">
    <property type="protein sequence ID" value="MDY0882252.1"/>
    <property type="molecule type" value="Genomic_DNA"/>
</dbReference>
<dbReference type="CDD" id="cd07377">
    <property type="entry name" value="WHTH_GntR"/>
    <property type="match status" value="1"/>
</dbReference>
<dbReference type="InterPro" id="IPR000524">
    <property type="entry name" value="Tscrpt_reg_HTH_GntR"/>
</dbReference>
<dbReference type="Gene3D" id="1.10.10.10">
    <property type="entry name" value="Winged helix-like DNA-binding domain superfamily/Winged helix DNA-binding domain"/>
    <property type="match status" value="1"/>
</dbReference>
<comment type="caution">
    <text evidence="5">The sequence shown here is derived from an EMBL/GenBank/DDBJ whole genome shotgun (WGS) entry which is preliminary data.</text>
</comment>
<dbReference type="PROSITE" id="PS50949">
    <property type="entry name" value="HTH_GNTR"/>
    <property type="match status" value="1"/>
</dbReference>
<evidence type="ECO:0000313" key="6">
    <source>
        <dbReference type="Proteomes" id="UP001279642"/>
    </source>
</evidence>
<dbReference type="InterPro" id="IPR011711">
    <property type="entry name" value="GntR_C"/>
</dbReference>
<gene>
    <name evidence="5" type="ORF">SMD27_05320</name>
</gene>
<dbReference type="PANTHER" id="PTHR43537">
    <property type="entry name" value="TRANSCRIPTIONAL REGULATOR, GNTR FAMILY"/>
    <property type="match status" value="1"/>
</dbReference>
<keyword evidence="1" id="KW-0805">Transcription regulation</keyword>
<dbReference type="Proteomes" id="UP001279642">
    <property type="component" value="Unassembled WGS sequence"/>
</dbReference>
<keyword evidence="6" id="KW-1185">Reference proteome</keyword>
<dbReference type="RefSeq" id="WP_320507278.1">
    <property type="nucleotide sequence ID" value="NZ_JAXCLW010000001.1"/>
</dbReference>
<accession>A0ABU5E7G0</accession>
<dbReference type="InterPro" id="IPR036390">
    <property type="entry name" value="WH_DNA-bd_sf"/>
</dbReference>